<feature type="transmembrane region" description="Helical" evidence="2">
    <location>
        <begin position="107"/>
        <end position="131"/>
    </location>
</feature>
<evidence type="ECO:0000256" key="2">
    <source>
        <dbReference type="SAM" id="Phobius"/>
    </source>
</evidence>
<evidence type="ECO:0000313" key="3">
    <source>
        <dbReference type="EMBL" id="VDK63863.1"/>
    </source>
</evidence>
<keyword evidence="2" id="KW-1133">Transmembrane helix</keyword>
<gene>
    <name evidence="3" type="ORF">NOO_LOCUS1292</name>
</gene>
<dbReference type="WBParaSite" id="nOo.2.0.1.t01292-RA">
    <property type="protein sequence ID" value="nOo.2.0.1.t01292-RA"/>
    <property type="gene ID" value="nOo.2.0.1.g01292"/>
</dbReference>
<reference evidence="3 4" key="2">
    <citation type="submission" date="2018-08" db="EMBL/GenBank/DDBJ databases">
        <authorList>
            <person name="Laetsch R D."/>
            <person name="Stevens L."/>
            <person name="Kumar S."/>
            <person name="Blaxter L. M."/>
        </authorList>
    </citation>
    <scope>NUCLEOTIDE SEQUENCE [LARGE SCALE GENOMIC DNA]</scope>
</reference>
<name>A0A182E022_ONCOC</name>
<proteinExistence type="predicted"/>
<dbReference type="EMBL" id="UYRW01000157">
    <property type="protein sequence ID" value="VDK63863.1"/>
    <property type="molecule type" value="Genomic_DNA"/>
</dbReference>
<dbReference type="AlphaFoldDB" id="A0A182E022"/>
<keyword evidence="2" id="KW-0472">Membrane</keyword>
<organism evidence="5">
    <name type="scientific">Onchocerca ochengi</name>
    <name type="common">Filarial nematode worm</name>
    <dbReference type="NCBI Taxonomy" id="42157"/>
    <lineage>
        <taxon>Eukaryota</taxon>
        <taxon>Metazoa</taxon>
        <taxon>Ecdysozoa</taxon>
        <taxon>Nematoda</taxon>
        <taxon>Chromadorea</taxon>
        <taxon>Rhabditida</taxon>
        <taxon>Spirurina</taxon>
        <taxon>Spiruromorpha</taxon>
        <taxon>Filarioidea</taxon>
        <taxon>Onchocercidae</taxon>
        <taxon>Onchocerca</taxon>
    </lineage>
</organism>
<accession>A0A182E022</accession>
<protein>
    <submittedName>
        <fullName evidence="3 5">Uncharacterized protein</fullName>
    </submittedName>
</protein>
<dbReference type="Proteomes" id="UP000271087">
    <property type="component" value="Unassembled WGS sequence"/>
</dbReference>
<evidence type="ECO:0000313" key="5">
    <source>
        <dbReference type="WBParaSite" id="nOo.2.0.1.t01292-RA"/>
    </source>
</evidence>
<feature type="transmembrane region" description="Helical" evidence="2">
    <location>
        <begin position="182"/>
        <end position="202"/>
    </location>
</feature>
<evidence type="ECO:0000256" key="1">
    <source>
        <dbReference type="SAM" id="MobiDB-lite"/>
    </source>
</evidence>
<keyword evidence="4" id="KW-1185">Reference proteome</keyword>
<keyword evidence="2" id="KW-0812">Transmembrane</keyword>
<evidence type="ECO:0000313" key="4">
    <source>
        <dbReference type="Proteomes" id="UP000271087"/>
    </source>
</evidence>
<sequence length="208" mass="23500">MEGTPVSMLREPGNTATSQRRERRRERILRNSDQRIKSILSGPDGTEIRNAPALEGGEGFKDFLHSSEISVRNKNNGEGRAISKSIASSPFLCASVNRLWKALLIGLIMRLAVSFLLIRNIVWPWIILYMVSVYNKFFQFSSLFDADGHIFRSRLHLGFNVDFLSHAGAIVQNIRCFIRDSLAVALSFILFNAFFCVFALIFGKCCSF</sequence>
<dbReference type="OrthoDB" id="5785439at2759"/>
<reference evidence="5" key="1">
    <citation type="submission" date="2016-06" db="UniProtKB">
        <authorList>
            <consortium name="WormBaseParasite"/>
        </authorList>
    </citation>
    <scope>IDENTIFICATION</scope>
</reference>
<feature type="region of interest" description="Disordered" evidence="1">
    <location>
        <begin position="1"/>
        <end position="24"/>
    </location>
</feature>